<comment type="caution">
    <text evidence="1">The sequence shown here is derived from an EMBL/GenBank/DDBJ whole genome shotgun (WGS) entry which is preliminary data.</text>
</comment>
<reference evidence="1 2" key="1">
    <citation type="journal article" date="2011" name="Appl. Environ. Microbiol.">
        <title>Methanogenic archaea isolated from Taiwan's Chelungpu fault.</title>
        <authorList>
            <person name="Wu S.Y."/>
            <person name="Lai M.C."/>
        </authorList>
    </citation>
    <scope>NUCLEOTIDE SEQUENCE [LARGE SCALE GENOMIC DNA]</scope>
    <source>
        <strain evidence="1 2">St545Mb</strain>
    </source>
</reference>
<dbReference type="GO" id="GO:0008168">
    <property type="term" value="F:methyltransferase activity"/>
    <property type="evidence" value="ECO:0007669"/>
    <property type="project" value="UniProtKB-KW"/>
</dbReference>
<sequence>MRVSVLFSGGKDSSLAAILLEPFFEVELVTCSFSLLPVGDVAREAAEKLGFSHRVARLDMQVLEKAYGMIIKEGFPRSAINHIHLAAMEYLASDVDVRFIADGIRRDDRVPVPDISRIRSIEDRYGVSYMSPLKGLGRSAVNELVKQHLVIDEGQSENVIKADYETELREFIRIRAGAQRINELFPSHIQSHVIERKKVPSKEVKTICIHD</sequence>
<organism evidence="1 2">
    <name type="scientific">Methanolobus chelungpuianus</name>
    <dbReference type="NCBI Taxonomy" id="502115"/>
    <lineage>
        <taxon>Archaea</taxon>
        <taxon>Methanobacteriati</taxon>
        <taxon>Methanobacteriota</taxon>
        <taxon>Stenosarchaea group</taxon>
        <taxon>Methanomicrobia</taxon>
        <taxon>Methanosarcinales</taxon>
        <taxon>Methanosarcinaceae</taxon>
        <taxon>Methanolobus</taxon>
    </lineage>
</organism>
<proteinExistence type="predicted"/>
<dbReference type="EMBL" id="JTEO01000005">
    <property type="protein sequence ID" value="MCQ6963383.1"/>
    <property type="molecule type" value="Genomic_DNA"/>
</dbReference>
<accession>A0AAE3L245</accession>
<dbReference type="Proteomes" id="UP001206983">
    <property type="component" value="Unassembled WGS sequence"/>
</dbReference>
<gene>
    <name evidence="1" type="ORF">PV02_09750</name>
</gene>
<dbReference type="Pfam" id="PF24167">
    <property type="entry name" value="DUF7411"/>
    <property type="match status" value="1"/>
</dbReference>
<evidence type="ECO:0000313" key="1">
    <source>
        <dbReference type="EMBL" id="MCQ6963383.1"/>
    </source>
</evidence>
<dbReference type="NCBIfam" id="NF011155">
    <property type="entry name" value="PRK14561.1"/>
    <property type="match status" value="1"/>
</dbReference>
<dbReference type="InterPro" id="IPR055834">
    <property type="entry name" value="DUF7411"/>
</dbReference>
<dbReference type="AlphaFoldDB" id="A0AAE3L245"/>
<dbReference type="RefSeq" id="WP_256623248.1">
    <property type="nucleotide sequence ID" value="NZ_JTEO01000005.1"/>
</dbReference>
<protein>
    <submittedName>
        <fullName evidence="1">tRNA(5-methylaminomethyl-2-thiouridylate) methyltransferase</fullName>
    </submittedName>
</protein>
<dbReference type="Gene3D" id="3.40.50.620">
    <property type="entry name" value="HUPs"/>
    <property type="match status" value="1"/>
</dbReference>
<keyword evidence="1" id="KW-0489">Methyltransferase</keyword>
<keyword evidence="2" id="KW-1185">Reference proteome</keyword>
<keyword evidence="1" id="KW-0808">Transferase</keyword>
<dbReference type="InterPro" id="IPR014729">
    <property type="entry name" value="Rossmann-like_a/b/a_fold"/>
</dbReference>
<name>A0AAE3L245_9EURY</name>
<evidence type="ECO:0000313" key="2">
    <source>
        <dbReference type="Proteomes" id="UP001206983"/>
    </source>
</evidence>
<dbReference type="SUPFAM" id="SSF52402">
    <property type="entry name" value="Adenine nucleotide alpha hydrolases-like"/>
    <property type="match status" value="1"/>
</dbReference>
<dbReference type="GO" id="GO:0032259">
    <property type="term" value="P:methylation"/>
    <property type="evidence" value="ECO:0007669"/>
    <property type="project" value="UniProtKB-KW"/>
</dbReference>